<evidence type="ECO:0000256" key="1">
    <source>
        <dbReference type="ARBA" id="ARBA00010365"/>
    </source>
</evidence>
<dbReference type="PANTHER" id="PTHR14015:SF1">
    <property type="entry name" value="OPIOID GROWTH FACTOR RECEPTOR"/>
    <property type="match status" value="1"/>
</dbReference>
<evidence type="ECO:0000256" key="2">
    <source>
        <dbReference type="SAM" id="Phobius"/>
    </source>
</evidence>
<evidence type="ECO:0000313" key="5">
    <source>
        <dbReference type="Proteomes" id="UP001046870"/>
    </source>
</evidence>
<organism evidence="4 5">
    <name type="scientific">Megalops atlanticus</name>
    <name type="common">Tarpon</name>
    <name type="synonym">Clupea gigantea</name>
    <dbReference type="NCBI Taxonomy" id="7932"/>
    <lineage>
        <taxon>Eukaryota</taxon>
        <taxon>Metazoa</taxon>
        <taxon>Chordata</taxon>
        <taxon>Craniata</taxon>
        <taxon>Vertebrata</taxon>
        <taxon>Euteleostomi</taxon>
        <taxon>Actinopterygii</taxon>
        <taxon>Neopterygii</taxon>
        <taxon>Teleostei</taxon>
        <taxon>Elopiformes</taxon>
        <taxon>Megalopidae</taxon>
        <taxon>Megalops</taxon>
    </lineage>
</organism>
<sequence length="338" mass="40512">MTVYPQFLNLVRLIQTLFCFTVSLALVCIRTIMNFWVSTDRCEDEDDLVCEYDSTWDMEDTESDSDEDNSTGRTTVCGGGLTRFFSKTVAKDTYHYGYSWRRNTQAAKDMQNYRRGYPDEARYRQYLGMAEEEENMANLQFYLNKKRSEPDGVYIDEFHQDWNGHYEKLERVHSYIQWLFPLQEPGMNYMAQELTMMEIEAFCNNEKAKQRLLTSYKMMLDFYGITLVNKETGEVKRSANWEKRFENLNRYTHNNLRITRILKCLGELGFPHYQAPLVQFFLEETLVHKNLDRVKQSVLDYFLFAVRDKEQRRKLIEFAFEHYQRNDEFVWKYPGVRG</sequence>
<reference evidence="4" key="1">
    <citation type="submission" date="2021-01" db="EMBL/GenBank/DDBJ databases">
        <authorList>
            <person name="Zahm M."/>
            <person name="Roques C."/>
            <person name="Cabau C."/>
            <person name="Klopp C."/>
            <person name="Donnadieu C."/>
            <person name="Jouanno E."/>
            <person name="Lampietro C."/>
            <person name="Louis A."/>
            <person name="Herpin A."/>
            <person name="Echchiki A."/>
            <person name="Berthelot C."/>
            <person name="Parey E."/>
            <person name="Roest-Crollius H."/>
            <person name="Braasch I."/>
            <person name="Postlethwait J."/>
            <person name="Bobe J."/>
            <person name="Montfort J."/>
            <person name="Bouchez O."/>
            <person name="Begum T."/>
            <person name="Mejri S."/>
            <person name="Adams A."/>
            <person name="Chen W.-J."/>
            <person name="Guiguen Y."/>
        </authorList>
    </citation>
    <scope>NUCLEOTIDE SEQUENCE</scope>
    <source>
        <strain evidence="4">YG-15Mar2019-1</strain>
        <tissue evidence="4">Brain</tissue>
    </source>
</reference>
<dbReference type="Pfam" id="PF04664">
    <property type="entry name" value="OGFr_N"/>
    <property type="match status" value="1"/>
</dbReference>
<gene>
    <name evidence="4" type="ORF">MATL_G00074970</name>
</gene>
<comment type="similarity">
    <text evidence="1">Belongs to the opioid growth factor receptor family.</text>
</comment>
<dbReference type="AlphaFoldDB" id="A0A9D3Q9K2"/>
<dbReference type="GO" id="GO:0016020">
    <property type="term" value="C:membrane"/>
    <property type="evidence" value="ECO:0007669"/>
    <property type="project" value="InterPro"/>
</dbReference>
<dbReference type="InterPro" id="IPR039574">
    <property type="entry name" value="OGFr"/>
</dbReference>
<dbReference type="OrthoDB" id="9030204at2759"/>
<comment type="caution">
    <text evidence="4">The sequence shown here is derived from an EMBL/GenBank/DDBJ whole genome shotgun (WGS) entry which is preliminary data.</text>
</comment>
<dbReference type="PANTHER" id="PTHR14015">
    <property type="entry name" value="OPIOID GROWTH FACTOR RECEPTOR OGFR ZETA-TYPE OPIOID RECEPTOR"/>
    <property type="match status" value="1"/>
</dbReference>
<keyword evidence="5" id="KW-1185">Reference proteome</keyword>
<keyword evidence="2" id="KW-1133">Transmembrane helix</keyword>
<name>A0A9D3Q9K2_MEGAT</name>
<keyword evidence="2" id="KW-0812">Transmembrane</keyword>
<evidence type="ECO:0000259" key="3">
    <source>
        <dbReference type="Pfam" id="PF04664"/>
    </source>
</evidence>
<dbReference type="GO" id="GO:0140625">
    <property type="term" value="F:opioid growth factor receptor activity"/>
    <property type="evidence" value="ECO:0007669"/>
    <property type="project" value="InterPro"/>
</dbReference>
<feature type="transmembrane region" description="Helical" evidence="2">
    <location>
        <begin position="12"/>
        <end position="33"/>
    </location>
</feature>
<dbReference type="InterPro" id="IPR006757">
    <property type="entry name" value="OGF_rcpt"/>
</dbReference>
<dbReference type="Proteomes" id="UP001046870">
    <property type="component" value="Chromosome 5"/>
</dbReference>
<evidence type="ECO:0000313" key="4">
    <source>
        <dbReference type="EMBL" id="KAG7477947.1"/>
    </source>
</evidence>
<keyword evidence="2" id="KW-0472">Membrane</keyword>
<protein>
    <recommendedName>
        <fullName evidence="3">Opioid growth factor receptor (OGFr) conserved domain-containing protein</fullName>
    </recommendedName>
</protein>
<accession>A0A9D3Q9K2</accession>
<feature type="domain" description="Opioid growth factor receptor (OGFr) conserved" evidence="3">
    <location>
        <begin position="132"/>
        <end position="331"/>
    </location>
</feature>
<proteinExistence type="inferred from homology"/>
<dbReference type="EMBL" id="JAFDVH010000005">
    <property type="protein sequence ID" value="KAG7477947.1"/>
    <property type="molecule type" value="Genomic_DNA"/>
</dbReference>